<dbReference type="OrthoDB" id="10418120at2759"/>
<dbReference type="Proteomes" id="UP000828251">
    <property type="component" value="Unassembled WGS sequence"/>
</dbReference>
<evidence type="ECO:0000313" key="2">
    <source>
        <dbReference type="Proteomes" id="UP000828251"/>
    </source>
</evidence>
<protein>
    <submittedName>
        <fullName evidence="1">Uncharacterized protein</fullName>
    </submittedName>
</protein>
<evidence type="ECO:0000313" key="1">
    <source>
        <dbReference type="EMBL" id="KAH1131186.1"/>
    </source>
</evidence>
<dbReference type="EMBL" id="JAIQCV010000001">
    <property type="protein sequence ID" value="KAH1131186.1"/>
    <property type="molecule type" value="Genomic_DNA"/>
</dbReference>
<keyword evidence="2" id="KW-1185">Reference proteome</keyword>
<accession>A0A9D3WLY6</accession>
<dbReference type="AlphaFoldDB" id="A0A9D3WLY6"/>
<gene>
    <name evidence="1" type="ORF">J1N35_002564</name>
</gene>
<proteinExistence type="predicted"/>
<comment type="caution">
    <text evidence="1">The sequence shown here is derived from an EMBL/GenBank/DDBJ whole genome shotgun (WGS) entry which is preliminary data.</text>
</comment>
<sequence length="68" mass="7779">MWGEIVASKTIIHSEILSPFAMEAHARLQAIQLDNKYAHFLTKEALRKGEGHYLLGTNPSHAHQERER</sequence>
<name>A0A9D3WLY6_9ROSI</name>
<reference evidence="1 2" key="1">
    <citation type="journal article" date="2021" name="Plant Biotechnol. J.">
        <title>Multi-omics assisted identification of the key and species-specific regulatory components of drought-tolerant mechanisms in Gossypium stocksii.</title>
        <authorList>
            <person name="Yu D."/>
            <person name="Ke L."/>
            <person name="Zhang D."/>
            <person name="Wu Y."/>
            <person name="Sun Y."/>
            <person name="Mei J."/>
            <person name="Sun J."/>
            <person name="Sun Y."/>
        </authorList>
    </citation>
    <scope>NUCLEOTIDE SEQUENCE [LARGE SCALE GENOMIC DNA]</scope>
    <source>
        <strain evidence="2">cv. E1</strain>
        <tissue evidence="1">Leaf</tissue>
    </source>
</reference>
<organism evidence="1 2">
    <name type="scientific">Gossypium stocksii</name>
    <dbReference type="NCBI Taxonomy" id="47602"/>
    <lineage>
        <taxon>Eukaryota</taxon>
        <taxon>Viridiplantae</taxon>
        <taxon>Streptophyta</taxon>
        <taxon>Embryophyta</taxon>
        <taxon>Tracheophyta</taxon>
        <taxon>Spermatophyta</taxon>
        <taxon>Magnoliopsida</taxon>
        <taxon>eudicotyledons</taxon>
        <taxon>Gunneridae</taxon>
        <taxon>Pentapetalae</taxon>
        <taxon>rosids</taxon>
        <taxon>malvids</taxon>
        <taxon>Malvales</taxon>
        <taxon>Malvaceae</taxon>
        <taxon>Malvoideae</taxon>
        <taxon>Gossypium</taxon>
    </lineage>
</organism>